<sequence length="117" mass="13240">MTDRHVPDDFPRQPDPGSVTGVQPKLLVREVDGRYQSSLTEEQRWVRYDACEDLASQLAAYASRKITTSGLSSDVALTRAERGVRLKVDAGEWDFSQREVAWVMKRTRQLLQGATDD</sequence>
<gene>
    <name evidence="2" type="ORF">EHF44_14275</name>
</gene>
<dbReference type="KEGG" id="cpau:EHF44_14275"/>
<name>A0A3G8H2B8_9BURK</name>
<evidence type="ECO:0000313" key="2">
    <source>
        <dbReference type="EMBL" id="AZG14506.1"/>
    </source>
</evidence>
<dbReference type="Proteomes" id="UP000270411">
    <property type="component" value="Chromosome 1"/>
</dbReference>
<feature type="region of interest" description="Disordered" evidence="1">
    <location>
        <begin position="1"/>
        <end position="21"/>
    </location>
</feature>
<dbReference type="OrthoDB" id="8910207at2"/>
<evidence type="ECO:0000256" key="1">
    <source>
        <dbReference type="SAM" id="MobiDB-lite"/>
    </source>
</evidence>
<dbReference type="AlphaFoldDB" id="A0A3G8H2B8"/>
<protein>
    <submittedName>
        <fullName evidence="2">Uncharacterized protein</fullName>
    </submittedName>
</protein>
<organism evidence="2 3">
    <name type="scientific">Cupriavidus pauculus</name>
    <dbReference type="NCBI Taxonomy" id="82633"/>
    <lineage>
        <taxon>Bacteria</taxon>
        <taxon>Pseudomonadati</taxon>
        <taxon>Pseudomonadota</taxon>
        <taxon>Betaproteobacteria</taxon>
        <taxon>Burkholderiales</taxon>
        <taxon>Burkholderiaceae</taxon>
        <taxon>Cupriavidus</taxon>
    </lineage>
</organism>
<evidence type="ECO:0000313" key="3">
    <source>
        <dbReference type="Proteomes" id="UP000270411"/>
    </source>
</evidence>
<feature type="compositionally biased region" description="Basic and acidic residues" evidence="1">
    <location>
        <begin position="1"/>
        <end position="12"/>
    </location>
</feature>
<dbReference type="EMBL" id="CP033969">
    <property type="protein sequence ID" value="AZG14506.1"/>
    <property type="molecule type" value="Genomic_DNA"/>
</dbReference>
<proteinExistence type="predicted"/>
<reference evidence="3" key="1">
    <citation type="submission" date="2018-11" db="EMBL/GenBank/DDBJ databases">
        <title>FDA dAtabase for Regulatory Grade micrObial Sequences (FDA-ARGOS): Supporting development and validation of Infectious Disease Dx tests.</title>
        <authorList>
            <person name="Goldberg B."/>
            <person name="Campos J."/>
            <person name="Tallon L."/>
            <person name="Sadzewicz L."/>
            <person name="Zhao X."/>
            <person name="Vavikolanu K."/>
            <person name="Mehta A."/>
            <person name="Aluvathingal J."/>
            <person name="Nadendla S."/>
            <person name="Geyer C."/>
            <person name="Nandy P."/>
            <person name="Yan Y."/>
            <person name="Sichtig H."/>
        </authorList>
    </citation>
    <scope>NUCLEOTIDE SEQUENCE [LARGE SCALE GENOMIC DNA]</scope>
    <source>
        <strain evidence="3">FDAARGOS_614</strain>
    </source>
</reference>
<accession>A0A3G8H2B8</accession>